<keyword evidence="9" id="KW-1185">Reference proteome</keyword>
<keyword evidence="4" id="KW-0227">DNA damage</keyword>
<evidence type="ECO:0000313" key="9">
    <source>
        <dbReference type="Proteomes" id="UP000753724"/>
    </source>
</evidence>
<dbReference type="PANTHER" id="PTHR10815">
    <property type="entry name" value="METHYLATED-DNA--PROTEIN-CYSTEINE METHYLTRANSFERASE"/>
    <property type="match status" value="1"/>
</dbReference>
<evidence type="ECO:0000256" key="5">
    <source>
        <dbReference type="ARBA" id="ARBA00023204"/>
    </source>
</evidence>
<accession>A0ABW9XB51</accession>
<dbReference type="PROSITE" id="PS00374">
    <property type="entry name" value="MGMT"/>
    <property type="match status" value="1"/>
</dbReference>
<name>A0ABW9XB51_9SPHN</name>
<evidence type="ECO:0000256" key="3">
    <source>
        <dbReference type="ARBA" id="ARBA00022679"/>
    </source>
</evidence>
<dbReference type="GO" id="GO:0032259">
    <property type="term" value="P:methylation"/>
    <property type="evidence" value="ECO:0007669"/>
    <property type="project" value="UniProtKB-KW"/>
</dbReference>
<protein>
    <submittedName>
        <fullName evidence="8">Methylated-DNA--[protein]-cysteine S-methyltransferase</fullName>
        <ecNumber evidence="8">2.1.1.63</ecNumber>
    </submittedName>
</protein>
<keyword evidence="2 8" id="KW-0489">Methyltransferase</keyword>
<dbReference type="GO" id="GO:0003908">
    <property type="term" value="F:methylated-DNA-[protein]-cysteine S-methyltransferase activity"/>
    <property type="evidence" value="ECO:0007669"/>
    <property type="project" value="UniProtKB-EC"/>
</dbReference>
<proteinExistence type="predicted"/>
<dbReference type="Gene3D" id="3.30.160.70">
    <property type="entry name" value="Methylated DNA-protein cysteine methyltransferase domain"/>
    <property type="match status" value="1"/>
</dbReference>
<evidence type="ECO:0000256" key="1">
    <source>
        <dbReference type="ARBA" id="ARBA00001286"/>
    </source>
</evidence>
<gene>
    <name evidence="8" type="ORF">GTZ99_04080</name>
</gene>
<evidence type="ECO:0000256" key="2">
    <source>
        <dbReference type="ARBA" id="ARBA00022603"/>
    </source>
</evidence>
<dbReference type="InterPro" id="IPR014048">
    <property type="entry name" value="MethylDNA_cys_MeTrfase_DNA-bd"/>
</dbReference>
<dbReference type="EMBL" id="JAAAPO010000001">
    <property type="protein sequence ID" value="NBC35732.1"/>
    <property type="molecule type" value="Genomic_DNA"/>
</dbReference>
<evidence type="ECO:0000259" key="7">
    <source>
        <dbReference type="Pfam" id="PF01035"/>
    </source>
</evidence>
<dbReference type="Proteomes" id="UP000753724">
    <property type="component" value="Unassembled WGS sequence"/>
</dbReference>
<comment type="catalytic activity">
    <reaction evidence="6">
        <text>a 6-O-methyl-2'-deoxyguanosine in DNA + L-cysteinyl-[protein] = S-methyl-L-cysteinyl-[protein] + a 2'-deoxyguanosine in DNA</text>
        <dbReference type="Rhea" id="RHEA:24000"/>
        <dbReference type="Rhea" id="RHEA-COMP:10131"/>
        <dbReference type="Rhea" id="RHEA-COMP:10132"/>
        <dbReference type="Rhea" id="RHEA-COMP:11367"/>
        <dbReference type="Rhea" id="RHEA-COMP:11368"/>
        <dbReference type="ChEBI" id="CHEBI:29950"/>
        <dbReference type="ChEBI" id="CHEBI:82612"/>
        <dbReference type="ChEBI" id="CHEBI:85445"/>
        <dbReference type="ChEBI" id="CHEBI:85448"/>
        <dbReference type="EC" id="2.1.1.63"/>
    </reaction>
</comment>
<dbReference type="Pfam" id="PF01035">
    <property type="entry name" value="DNA_binding_1"/>
    <property type="match status" value="1"/>
</dbReference>
<dbReference type="RefSeq" id="WP_161716973.1">
    <property type="nucleotide sequence ID" value="NZ_JAAAPO010000001.1"/>
</dbReference>
<evidence type="ECO:0000256" key="4">
    <source>
        <dbReference type="ARBA" id="ARBA00022763"/>
    </source>
</evidence>
<dbReference type="EC" id="2.1.1.63" evidence="8"/>
<evidence type="ECO:0000256" key="6">
    <source>
        <dbReference type="ARBA" id="ARBA00049348"/>
    </source>
</evidence>
<comment type="catalytic activity">
    <reaction evidence="1">
        <text>a 4-O-methyl-thymidine in DNA + L-cysteinyl-[protein] = a thymidine in DNA + S-methyl-L-cysteinyl-[protein]</text>
        <dbReference type="Rhea" id="RHEA:53428"/>
        <dbReference type="Rhea" id="RHEA-COMP:10131"/>
        <dbReference type="Rhea" id="RHEA-COMP:10132"/>
        <dbReference type="Rhea" id="RHEA-COMP:13555"/>
        <dbReference type="Rhea" id="RHEA-COMP:13556"/>
        <dbReference type="ChEBI" id="CHEBI:29950"/>
        <dbReference type="ChEBI" id="CHEBI:82612"/>
        <dbReference type="ChEBI" id="CHEBI:137386"/>
        <dbReference type="ChEBI" id="CHEBI:137387"/>
        <dbReference type="EC" id="2.1.1.63"/>
    </reaction>
</comment>
<keyword evidence="3 8" id="KW-0808">Transferase</keyword>
<dbReference type="InterPro" id="IPR036631">
    <property type="entry name" value="MGMT_N_sf"/>
</dbReference>
<sequence length="176" mass="17942">MEGNRNRSGGGAAEVIRHAIVPTALGKVLIAASSRGICRVAFAEGADSLAAHYPGARVEAGADDAFAAWVAAVVAVVEGRGDGADVPLDLRGTAFQQNVWAALRAIPSGETRSYAQVAAAIGQPDAARAVGTANGANPVAVLVPCHRVLRGDGAMGGYHWGVEIKRALLRREGVAV</sequence>
<organism evidence="8 9">
    <name type="scientific">Novosphingobium ovatum</name>
    <dbReference type="NCBI Taxonomy" id="1908523"/>
    <lineage>
        <taxon>Bacteria</taxon>
        <taxon>Pseudomonadati</taxon>
        <taxon>Pseudomonadota</taxon>
        <taxon>Alphaproteobacteria</taxon>
        <taxon>Sphingomonadales</taxon>
        <taxon>Sphingomonadaceae</taxon>
        <taxon>Novosphingobium</taxon>
    </lineage>
</organism>
<dbReference type="InterPro" id="IPR036388">
    <property type="entry name" value="WH-like_DNA-bd_sf"/>
</dbReference>
<comment type="caution">
    <text evidence="8">The sequence shown here is derived from an EMBL/GenBank/DDBJ whole genome shotgun (WGS) entry which is preliminary data.</text>
</comment>
<dbReference type="NCBIfam" id="TIGR00589">
    <property type="entry name" value="ogt"/>
    <property type="match status" value="1"/>
</dbReference>
<reference evidence="9" key="1">
    <citation type="submission" date="2020-01" db="EMBL/GenBank/DDBJ databases">
        <title>Sphingomonas sp. strain CSW-10.</title>
        <authorList>
            <person name="Chen W.-M."/>
        </authorList>
    </citation>
    <scope>NUCLEOTIDE SEQUENCE [LARGE SCALE GENOMIC DNA]</scope>
    <source>
        <strain evidence="9">FSY-8</strain>
    </source>
</reference>
<evidence type="ECO:0000313" key="8">
    <source>
        <dbReference type="EMBL" id="NBC35732.1"/>
    </source>
</evidence>
<dbReference type="Gene3D" id="1.10.10.10">
    <property type="entry name" value="Winged helix-like DNA-binding domain superfamily/Winged helix DNA-binding domain"/>
    <property type="match status" value="1"/>
</dbReference>
<dbReference type="SUPFAM" id="SSF46767">
    <property type="entry name" value="Methylated DNA-protein cysteine methyltransferase, C-terminal domain"/>
    <property type="match status" value="1"/>
</dbReference>
<dbReference type="CDD" id="cd06445">
    <property type="entry name" value="ATase"/>
    <property type="match status" value="1"/>
</dbReference>
<dbReference type="InterPro" id="IPR001497">
    <property type="entry name" value="MethylDNA_cys_MeTrfase_AS"/>
</dbReference>
<dbReference type="SUPFAM" id="SSF53155">
    <property type="entry name" value="Methylated DNA-protein cysteine methyltransferase domain"/>
    <property type="match status" value="1"/>
</dbReference>
<dbReference type="InterPro" id="IPR036217">
    <property type="entry name" value="MethylDNA_cys_MeTrfase_DNAb"/>
</dbReference>
<feature type="domain" description="Methylated-DNA-[protein]-cysteine S-methyltransferase DNA binding" evidence="7">
    <location>
        <begin position="94"/>
        <end position="174"/>
    </location>
</feature>
<keyword evidence="5" id="KW-0234">DNA repair</keyword>
<dbReference type="PANTHER" id="PTHR10815:SF14">
    <property type="entry name" value="BIFUNCTIONAL TRANSCRIPTIONAL ACTIVATOR_DNA REPAIR ENZYME ADA"/>
    <property type="match status" value="1"/>
</dbReference>